<comment type="caution">
    <text evidence="1">The sequence shown here is derived from an EMBL/GenBank/DDBJ whole genome shotgun (WGS) entry which is preliminary data.</text>
</comment>
<evidence type="ECO:0000313" key="1">
    <source>
        <dbReference type="EMBL" id="MFC5472507.1"/>
    </source>
</evidence>
<reference evidence="2" key="1">
    <citation type="journal article" date="2019" name="Int. J. Syst. Evol. Microbiol.">
        <title>The Global Catalogue of Microorganisms (GCM) 10K type strain sequencing project: providing services to taxonomists for standard genome sequencing and annotation.</title>
        <authorList>
            <consortium name="The Broad Institute Genomics Platform"/>
            <consortium name="The Broad Institute Genome Sequencing Center for Infectious Disease"/>
            <person name="Wu L."/>
            <person name="Ma J."/>
        </authorList>
    </citation>
    <scope>NUCLEOTIDE SEQUENCE [LARGE SCALE GENOMIC DNA]</scope>
    <source>
        <strain evidence="2">JCM 17066</strain>
    </source>
</reference>
<dbReference type="RefSeq" id="WP_378994015.1">
    <property type="nucleotide sequence ID" value="NZ_JBHSMT010000004.1"/>
</dbReference>
<dbReference type="EMBL" id="JBHSMT010000004">
    <property type="protein sequence ID" value="MFC5472507.1"/>
    <property type="molecule type" value="Genomic_DNA"/>
</dbReference>
<dbReference type="Proteomes" id="UP001596045">
    <property type="component" value="Unassembled WGS sequence"/>
</dbReference>
<accession>A0ABW0M6E8</accession>
<evidence type="ECO:0000313" key="2">
    <source>
        <dbReference type="Proteomes" id="UP001596045"/>
    </source>
</evidence>
<proteinExistence type="predicted"/>
<protein>
    <submittedName>
        <fullName evidence="1">Uncharacterized protein</fullName>
    </submittedName>
</protein>
<organism evidence="1 2">
    <name type="scientific">Paraherbaspirillum soli</name>
    <dbReference type="NCBI Taxonomy" id="631222"/>
    <lineage>
        <taxon>Bacteria</taxon>
        <taxon>Pseudomonadati</taxon>
        <taxon>Pseudomonadota</taxon>
        <taxon>Betaproteobacteria</taxon>
        <taxon>Burkholderiales</taxon>
        <taxon>Oxalobacteraceae</taxon>
        <taxon>Paraherbaspirillum</taxon>
    </lineage>
</organism>
<keyword evidence="2" id="KW-1185">Reference proteome</keyword>
<name>A0ABW0M6E8_9BURK</name>
<gene>
    <name evidence="1" type="ORF">ACFPM8_00900</name>
</gene>
<sequence>MSILLRVLGDKSGRGVANSDVSDENARLLKLLEENTKRVDVSADGVVSVNLNNDEAVKKIFRRMHSLKNVVIK</sequence>